<keyword evidence="2" id="KW-1185">Reference proteome</keyword>
<evidence type="ECO:0000313" key="1">
    <source>
        <dbReference type="EMBL" id="GGN62960.1"/>
    </source>
</evidence>
<dbReference type="InterPro" id="IPR019683">
    <property type="entry name" value="SirA"/>
</dbReference>
<dbReference type="Gene3D" id="3.30.310.250">
    <property type="entry name" value="Sporulation inhibitor of replication protein SirA"/>
    <property type="match status" value="1"/>
</dbReference>
<evidence type="ECO:0000313" key="2">
    <source>
        <dbReference type="Proteomes" id="UP000624041"/>
    </source>
</evidence>
<evidence type="ECO:0008006" key="3">
    <source>
        <dbReference type="Google" id="ProtNLM"/>
    </source>
</evidence>
<name>A0A918D401_9BACI</name>
<dbReference type="Pfam" id="PF10747">
    <property type="entry name" value="SirA"/>
    <property type="match status" value="1"/>
</dbReference>
<proteinExistence type="predicted"/>
<comment type="caution">
    <text evidence="1">The sequence shown here is derived from an EMBL/GenBank/DDBJ whole genome shotgun (WGS) entry which is preliminary data.</text>
</comment>
<reference evidence="1" key="2">
    <citation type="submission" date="2020-09" db="EMBL/GenBank/DDBJ databases">
        <authorList>
            <person name="Sun Q."/>
            <person name="Ohkuma M."/>
        </authorList>
    </citation>
    <scope>NUCLEOTIDE SEQUENCE</scope>
    <source>
        <strain evidence="1">JCM 17251</strain>
    </source>
</reference>
<organism evidence="1 2">
    <name type="scientific">Oceanobacillus indicireducens</name>
    <dbReference type="NCBI Taxonomy" id="1004261"/>
    <lineage>
        <taxon>Bacteria</taxon>
        <taxon>Bacillati</taxon>
        <taxon>Bacillota</taxon>
        <taxon>Bacilli</taxon>
        <taxon>Bacillales</taxon>
        <taxon>Bacillaceae</taxon>
        <taxon>Oceanobacillus</taxon>
    </lineage>
</organism>
<reference evidence="1" key="1">
    <citation type="journal article" date="2014" name="Int. J. Syst. Evol. Microbiol.">
        <title>Complete genome sequence of Corynebacterium casei LMG S-19264T (=DSM 44701T), isolated from a smear-ripened cheese.</title>
        <authorList>
            <consortium name="US DOE Joint Genome Institute (JGI-PGF)"/>
            <person name="Walter F."/>
            <person name="Albersmeier A."/>
            <person name="Kalinowski J."/>
            <person name="Ruckert C."/>
        </authorList>
    </citation>
    <scope>NUCLEOTIDE SEQUENCE</scope>
    <source>
        <strain evidence="1">JCM 17251</strain>
    </source>
</reference>
<dbReference type="Proteomes" id="UP000624041">
    <property type="component" value="Unassembled WGS sequence"/>
</dbReference>
<gene>
    <name evidence="1" type="ORF">GCM10007971_29400</name>
</gene>
<dbReference type="InterPro" id="IPR038449">
    <property type="entry name" value="SirA_sf"/>
</dbReference>
<dbReference type="RefSeq" id="WP_156856469.1">
    <property type="nucleotide sequence ID" value="NZ_BMOS01000025.1"/>
</dbReference>
<dbReference type="AlphaFoldDB" id="A0A918D401"/>
<dbReference type="EMBL" id="BMOS01000025">
    <property type="protein sequence ID" value="GGN62960.1"/>
    <property type="molecule type" value="Genomic_DNA"/>
</dbReference>
<accession>A0A918D401</accession>
<protein>
    <recommendedName>
        <fullName evidence="3">Sporulation inhibitor of replication protein SirA</fullName>
    </recommendedName>
</protein>
<sequence>MYTYSIFSVKSEIAVHYFYKTSVLFRFFKEFKECPRLTYLQLQYNYVIEPLQLSLVAAYLRSLTDDVNIEKKDKYIQIFWEGKSLTIYEDGHHIELTCSSIQEAEEFFFPILRNSPGFYFVINNRLNDYGWLSVKNNKLINNQIFFSYP</sequence>